<evidence type="ECO:0000256" key="1">
    <source>
        <dbReference type="ARBA" id="ARBA00008710"/>
    </source>
</evidence>
<evidence type="ECO:0000313" key="5">
    <source>
        <dbReference type="Proteomes" id="UP000284824"/>
    </source>
</evidence>
<dbReference type="InterPro" id="IPR012312">
    <property type="entry name" value="Hemerythrin-like"/>
</dbReference>
<dbReference type="Proteomes" id="UP000284824">
    <property type="component" value="Unassembled WGS sequence"/>
</dbReference>
<reference evidence="4 5" key="1">
    <citation type="submission" date="2019-01" db="EMBL/GenBank/DDBJ databases">
        <title>Sequencing the genomes of 1000 actinobacteria strains.</title>
        <authorList>
            <person name="Klenk H.-P."/>
        </authorList>
    </citation>
    <scope>NUCLEOTIDE SEQUENCE [LARGE SCALE GENOMIC DNA]</scope>
    <source>
        <strain evidence="4 5">DSM 43925</strain>
    </source>
</reference>
<dbReference type="PANTHER" id="PTHR39428:SF1">
    <property type="entry name" value="F420H(2)-DEPENDENT QUINONE REDUCTASE RV1261C"/>
    <property type="match status" value="1"/>
</dbReference>
<dbReference type="Gene3D" id="2.30.110.10">
    <property type="entry name" value="Electron Transport, Fmn-binding Protein, Chain A"/>
    <property type="match status" value="1"/>
</dbReference>
<proteinExistence type="inferred from homology"/>
<comment type="catalytic activity">
    <reaction evidence="2">
        <text>oxidized coenzyme F420-(gamma-L-Glu)(n) + a quinol + H(+) = reduced coenzyme F420-(gamma-L-Glu)(n) + a quinone</text>
        <dbReference type="Rhea" id="RHEA:39663"/>
        <dbReference type="Rhea" id="RHEA-COMP:12939"/>
        <dbReference type="Rhea" id="RHEA-COMP:14378"/>
        <dbReference type="ChEBI" id="CHEBI:15378"/>
        <dbReference type="ChEBI" id="CHEBI:24646"/>
        <dbReference type="ChEBI" id="CHEBI:132124"/>
        <dbReference type="ChEBI" id="CHEBI:133980"/>
        <dbReference type="ChEBI" id="CHEBI:139511"/>
    </reaction>
</comment>
<feature type="domain" description="Hemerythrin-like" evidence="3">
    <location>
        <begin position="146"/>
        <end position="271"/>
    </location>
</feature>
<dbReference type="PANTHER" id="PTHR39428">
    <property type="entry name" value="F420H(2)-DEPENDENT QUINONE REDUCTASE RV1261C"/>
    <property type="match status" value="1"/>
</dbReference>
<name>A0A438M4U5_9ACTN</name>
<evidence type="ECO:0000256" key="2">
    <source>
        <dbReference type="ARBA" id="ARBA00049106"/>
    </source>
</evidence>
<protein>
    <submittedName>
        <fullName evidence="4">Deazaflavin-dependent oxidoreductase (Nitroreductase family)</fullName>
    </submittedName>
</protein>
<dbReference type="EMBL" id="SAUN01000001">
    <property type="protein sequence ID" value="RVX40835.1"/>
    <property type="molecule type" value="Genomic_DNA"/>
</dbReference>
<dbReference type="AlphaFoldDB" id="A0A438M4U5"/>
<dbReference type="OrthoDB" id="8225825at2"/>
<comment type="similarity">
    <text evidence="1">Belongs to the F420H(2)-dependent quinone reductase family.</text>
</comment>
<dbReference type="Gene3D" id="1.20.120.520">
    <property type="entry name" value="nmb1532 protein domain like"/>
    <property type="match status" value="1"/>
</dbReference>
<dbReference type="GO" id="GO:0070967">
    <property type="term" value="F:coenzyme F420 binding"/>
    <property type="evidence" value="ECO:0007669"/>
    <property type="project" value="TreeGrafter"/>
</dbReference>
<keyword evidence="5" id="KW-1185">Reference proteome</keyword>
<dbReference type="InterPro" id="IPR012349">
    <property type="entry name" value="Split_barrel_FMN-bd"/>
</dbReference>
<dbReference type="CDD" id="cd12108">
    <property type="entry name" value="Hr-like"/>
    <property type="match status" value="1"/>
</dbReference>
<comment type="caution">
    <text evidence="4">The sequence shown here is derived from an EMBL/GenBank/DDBJ whole genome shotgun (WGS) entry which is preliminary data.</text>
</comment>
<evidence type="ECO:0000313" key="4">
    <source>
        <dbReference type="EMBL" id="RVX40835.1"/>
    </source>
</evidence>
<dbReference type="InterPro" id="IPR004378">
    <property type="entry name" value="F420H2_quin_Rdtase"/>
</dbReference>
<gene>
    <name evidence="4" type="ORF">EDD27_3268</name>
</gene>
<evidence type="ECO:0000259" key="3">
    <source>
        <dbReference type="Pfam" id="PF01814"/>
    </source>
</evidence>
<organism evidence="4 5">
    <name type="scientific">Nonomuraea polychroma</name>
    <dbReference type="NCBI Taxonomy" id="46176"/>
    <lineage>
        <taxon>Bacteria</taxon>
        <taxon>Bacillati</taxon>
        <taxon>Actinomycetota</taxon>
        <taxon>Actinomycetes</taxon>
        <taxon>Streptosporangiales</taxon>
        <taxon>Streptosporangiaceae</taxon>
        <taxon>Nonomuraea</taxon>
    </lineage>
</organism>
<dbReference type="GO" id="GO:0016491">
    <property type="term" value="F:oxidoreductase activity"/>
    <property type="evidence" value="ECO:0007669"/>
    <property type="project" value="InterPro"/>
</dbReference>
<dbReference type="GO" id="GO:0005886">
    <property type="term" value="C:plasma membrane"/>
    <property type="evidence" value="ECO:0007669"/>
    <property type="project" value="TreeGrafter"/>
</dbReference>
<dbReference type="Pfam" id="PF01814">
    <property type="entry name" value="Hemerythrin"/>
    <property type="match status" value="1"/>
</dbReference>
<sequence>MPMDFNQQIIDEFRANKGQVGGPFEGARLLLLTTVGAKTGARHTTPLGYLPDGDRILVIASAGGSPAHPAWYHNLRANPQVTVEDGVFTYQAKAVVLEGEERDRMFARAVEADSGWAAYETRSGRVLPVVSLIPIDNGPPAGPMGDALKRLHDAFRRELALIRREVTASGPRLGAQLRVNCLTLCQGLHVHHEREDGFMFPALEGRHPELAAAFERLRAEHAVVQELLGRLQELLAADDVAPEALSIEVNRLTAELEAHLDYEEEQLVPLLNGA</sequence>
<dbReference type="NCBIfam" id="TIGR00026">
    <property type="entry name" value="hi_GC_TIGR00026"/>
    <property type="match status" value="1"/>
</dbReference>
<accession>A0A438M4U5</accession>
<dbReference type="Pfam" id="PF04075">
    <property type="entry name" value="F420H2_quin_red"/>
    <property type="match status" value="1"/>
</dbReference>
<dbReference type="SUPFAM" id="SSF50475">
    <property type="entry name" value="FMN-binding split barrel"/>
    <property type="match status" value="1"/>
</dbReference>
<dbReference type="RefSeq" id="WP_127933163.1">
    <property type="nucleotide sequence ID" value="NZ_SAUN01000001.1"/>
</dbReference>